<keyword evidence="3 7" id="KW-0812">Transmembrane</keyword>
<feature type="transmembrane region" description="Helical" evidence="7">
    <location>
        <begin position="266"/>
        <end position="287"/>
    </location>
</feature>
<comment type="subcellular location">
    <subcellularLocation>
        <location evidence="1">Cell membrane</location>
        <topology evidence="1">Multi-pass membrane protein</topology>
    </subcellularLocation>
</comment>
<feature type="region of interest" description="Disordered" evidence="6">
    <location>
        <begin position="613"/>
        <end position="635"/>
    </location>
</feature>
<keyword evidence="4 7" id="KW-1133">Transmembrane helix</keyword>
<organism evidence="8 9">
    <name type="scientific">Streptomyces lincolnensis</name>
    <dbReference type="NCBI Taxonomy" id="1915"/>
    <lineage>
        <taxon>Bacteria</taxon>
        <taxon>Bacillati</taxon>
        <taxon>Actinomycetota</taxon>
        <taxon>Actinomycetes</taxon>
        <taxon>Kitasatosporales</taxon>
        <taxon>Streptomycetaceae</taxon>
        <taxon>Streptomyces</taxon>
    </lineage>
</organism>
<proteinExistence type="predicted"/>
<reference evidence="8 9" key="1">
    <citation type="submission" date="2016-07" db="EMBL/GenBank/DDBJ databases">
        <title>Enhancement of antibiotic productionsby engineered nitrateutilization in actinobacteria.</title>
        <authorList>
            <person name="Meng S.C."/>
        </authorList>
    </citation>
    <scope>NUCLEOTIDE SEQUENCE [LARGE SCALE GENOMIC DNA]</scope>
    <source>
        <strain evidence="8 9">NRRL 2936</strain>
    </source>
</reference>
<evidence type="ECO:0000256" key="5">
    <source>
        <dbReference type="ARBA" id="ARBA00023136"/>
    </source>
</evidence>
<feature type="compositionally biased region" description="Low complexity" evidence="6">
    <location>
        <begin position="9"/>
        <end position="20"/>
    </location>
</feature>
<keyword evidence="9" id="KW-1185">Reference proteome</keyword>
<feature type="compositionally biased region" description="Low complexity" evidence="6">
    <location>
        <begin position="93"/>
        <end position="102"/>
    </location>
</feature>
<feature type="transmembrane region" description="Helical" evidence="7">
    <location>
        <begin position="376"/>
        <end position="395"/>
    </location>
</feature>
<feature type="transmembrane region" description="Helical" evidence="7">
    <location>
        <begin position="407"/>
        <end position="426"/>
    </location>
</feature>
<evidence type="ECO:0000256" key="7">
    <source>
        <dbReference type="SAM" id="Phobius"/>
    </source>
</evidence>
<accession>A0A1B1ML70</accession>
<keyword evidence="2" id="KW-1003">Cell membrane</keyword>
<keyword evidence="5 7" id="KW-0472">Membrane</keyword>
<dbReference type="PANTHER" id="PTHR40277:SF1">
    <property type="entry name" value="BLL5419 PROTEIN"/>
    <property type="match status" value="1"/>
</dbReference>
<dbReference type="STRING" id="1915.SLINC_7043"/>
<dbReference type="AlphaFoldDB" id="A0A1B1ML70"/>
<dbReference type="KEGG" id="sls:SLINC_7043"/>
<evidence type="ECO:0000313" key="8">
    <source>
        <dbReference type="EMBL" id="ANS69267.1"/>
    </source>
</evidence>
<dbReference type="GO" id="GO:0005886">
    <property type="term" value="C:plasma membrane"/>
    <property type="evidence" value="ECO:0007669"/>
    <property type="project" value="UniProtKB-SubCell"/>
</dbReference>
<feature type="transmembrane region" description="Helical" evidence="7">
    <location>
        <begin position="484"/>
        <end position="504"/>
    </location>
</feature>
<protein>
    <submittedName>
        <fullName evidence="8">Uncharacterized protein</fullName>
    </submittedName>
</protein>
<gene>
    <name evidence="8" type="ORF">SLINC_7043</name>
</gene>
<evidence type="ECO:0000256" key="3">
    <source>
        <dbReference type="ARBA" id="ARBA00022692"/>
    </source>
</evidence>
<dbReference type="PANTHER" id="PTHR40277">
    <property type="entry name" value="BLL5419 PROTEIN"/>
    <property type="match status" value="1"/>
</dbReference>
<feature type="region of interest" description="Disordered" evidence="6">
    <location>
        <begin position="1"/>
        <end position="112"/>
    </location>
</feature>
<evidence type="ECO:0000256" key="4">
    <source>
        <dbReference type="ARBA" id="ARBA00022989"/>
    </source>
</evidence>
<evidence type="ECO:0000256" key="1">
    <source>
        <dbReference type="ARBA" id="ARBA00004651"/>
    </source>
</evidence>
<evidence type="ECO:0000256" key="2">
    <source>
        <dbReference type="ARBA" id="ARBA00022475"/>
    </source>
</evidence>
<feature type="compositionally biased region" description="Basic residues" evidence="6">
    <location>
        <begin position="55"/>
        <end position="65"/>
    </location>
</feature>
<evidence type="ECO:0000256" key="6">
    <source>
        <dbReference type="SAM" id="MobiDB-lite"/>
    </source>
</evidence>
<dbReference type="Pfam" id="PF03706">
    <property type="entry name" value="LPG_synthase_TM"/>
    <property type="match status" value="1"/>
</dbReference>
<dbReference type="EMBL" id="CP016438">
    <property type="protein sequence ID" value="ANS69267.1"/>
    <property type="molecule type" value="Genomic_DNA"/>
</dbReference>
<evidence type="ECO:0000313" key="9">
    <source>
        <dbReference type="Proteomes" id="UP000092598"/>
    </source>
</evidence>
<dbReference type="Proteomes" id="UP000092598">
    <property type="component" value="Chromosome"/>
</dbReference>
<name>A0A1B1ML70_STRLN</name>
<dbReference type="InterPro" id="IPR022791">
    <property type="entry name" value="L-PG_synthase/AglD"/>
</dbReference>
<sequence length="635" mass="64706">METVRVRAARPGAGTAARQRIGTTTSRARKSQPRARSADGAGATAPWRDTTVRAAARRAERHRAARAIALPAVRTAQPDEPSTGALGQGDGGAAAAPAVGRAGRPGESRDAGRLLAASREKTAEADGPRGRQIDADAVIASACEPDAEAGEPSAEVDARRNASARGRVEPVVFAVPVAELVPAAGPFADRAEAIAARAELLAARSASHTHTGGPRGGAAVSPERIGVIVTGTRADAGPKTSAASPWRTALRGLLAVVNSRAVRTHFGTVAGAVILAVLLWRLGTGVFVDGLRRIDGATLLVALGIGLVTTVFSAWRWALVARGLGIRLPLAPAVADYYRALFLNAALPGGVLGDVHRAVRHGQSTGDLGRGVRSVVLERAAGQLVLAGVGVTVLLTLPSPVRADARSLAPLVALSALGALAVVVALRMNRPPSRRGRALRATLAEAREGLLSRRNRTGVAVSSTVVLAGHLGMFVVAARVTGSAASVAVLLPLAVLALLAMSLPLNVGGWGPREGVTAWAFGAAGLGASNGLAVAVVYGVLSFVAALPGAAVLVARWYTGLRGAKAGARTAVTDPEPGRAPADDDYPRSASPALSGAAEVRIEKYVAKESARLASSSFPFSADPREGRPMTPESV</sequence>
<feature type="region of interest" description="Disordered" evidence="6">
    <location>
        <begin position="568"/>
        <end position="595"/>
    </location>
</feature>
<feature type="transmembrane region" description="Helical" evidence="7">
    <location>
        <begin position="457"/>
        <end position="478"/>
    </location>
</feature>
<feature type="transmembrane region" description="Helical" evidence="7">
    <location>
        <begin position="540"/>
        <end position="559"/>
    </location>
</feature>
<feature type="transmembrane region" description="Helical" evidence="7">
    <location>
        <begin position="299"/>
        <end position="317"/>
    </location>
</feature>